<dbReference type="EMBL" id="CAADRP010002115">
    <property type="protein sequence ID" value="VFU61380.1"/>
    <property type="molecule type" value="Genomic_DNA"/>
</dbReference>
<name>A0A6N2N3S7_SALVM</name>
<organism evidence="4">
    <name type="scientific">Salix viminalis</name>
    <name type="common">Common osier</name>
    <name type="synonym">Basket willow</name>
    <dbReference type="NCBI Taxonomy" id="40686"/>
    <lineage>
        <taxon>Eukaryota</taxon>
        <taxon>Viridiplantae</taxon>
        <taxon>Streptophyta</taxon>
        <taxon>Embryophyta</taxon>
        <taxon>Tracheophyta</taxon>
        <taxon>Spermatophyta</taxon>
        <taxon>Magnoliopsida</taxon>
        <taxon>eudicotyledons</taxon>
        <taxon>Gunneridae</taxon>
        <taxon>Pentapetalae</taxon>
        <taxon>rosids</taxon>
        <taxon>fabids</taxon>
        <taxon>Malpighiales</taxon>
        <taxon>Salicaceae</taxon>
        <taxon>Saliceae</taxon>
        <taxon>Salix</taxon>
    </lineage>
</organism>
<dbReference type="PANTHER" id="PTHR33437">
    <property type="entry name" value="OS06G0361200 PROTEIN"/>
    <property type="match status" value="1"/>
</dbReference>
<gene>
    <name evidence="4" type="ORF">SVIM_LOCUS459325</name>
</gene>
<accession>A0A6N2N3S7</accession>
<evidence type="ECO:0000313" key="4">
    <source>
        <dbReference type="EMBL" id="VFU61380.1"/>
    </source>
</evidence>
<keyword evidence="1" id="KW-0175">Coiled coil</keyword>
<dbReference type="Pfam" id="PF03732">
    <property type="entry name" value="Retrotrans_gag"/>
    <property type="match status" value="1"/>
</dbReference>
<evidence type="ECO:0000256" key="1">
    <source>
        <dbReference type="SAM" id="Coils"/>
    </source>
</evidence>
<dbReference type="PANTHER" id="PTHR33437:SF2">
    <property type="entry name" value="OS06G0361200 PROTEIN"/>
    <property type="match status" value="1"/>
</dbReference>
<protein>
    <recommendedName>
        <fullName evidence="3">Retrotransposon gag domain-containing protein</fullName>
    </recommendedName>
</protein>
<feature type="coiled-coil region" evidence="1">
    <location>
        <begin position="309"/>
        <end position="336"/>
    </location>
</feature>
<feature type="region of interest" description="Disordered" evidence="2">
    <location>
        <begin position="569"/>
        <end position="592"/>
    </location>
</feature>
<feature type="compositionally biased region" description="Polar residues" evidence="2">
    <location>
        <begin position="264"/>
        <end position="277"/>
    </location>
</feature>
<dbReference type="InterPro" id="IPR005162">
    <property type="entry name" value="Retrotrans_gag_dom"/>
</dbReference>
<sequence length="908" mass="102918">MQEIIQSWGTEGGNLYVYKIHVYAKDHESWKKMRKKLKITRLKIPRVAFQLDHPDDWILQQSFLQKTHREGYKIFFKTNSSSKEALSQRVLKPPPQTLQARKLSLKEFSSLLHLRLKSTRNKALLDQAKTPHKSEQNCVYKFLATPLGKSLPFISSLQERIFNELSMATRRNMITIVASKSNKAIDSSPQHTIEDSSTPPLKTKSIVELYAQTGPILKMSSTSNARGAQDVASKMKPQATPLQKSSEACEMVFSTQGDFDDSPMKTSPCQSPNKASGSSTMSVMMTETTSLEDQVANLAKLVEGLSTSLKAKDHEIAKLMNKLESLNERGQTSTNKAFHVNQLEVIEESAIGAVENIRGITDGIFTTNQLKELIKEAITDQVESSIQPSYSYVKPYTQRIDLLKMPLSYQPPKFQQFDGKGNPRQHIAHFVETCNNAGTNGDLMVKQFVRSLKGNAFDWYTDLESCSIDTWEQLEREFLNRFYSTRRVVSMIELTNARQWKEEPVIDYIHRWRNLSLNCRDRLTETSALDMCIQGMHWGLRYILQGIKPKSFEELATRAHDMELSIAAAESSSLPMQEPKRNKPEGRRFGKSTLKVEGKQSLVVNSTAVRVPTGVKRNDHATPTTFQRANIIELPEVKRPEEANQVDNPNYCKYHRLISHPVEKCFVLKDKIMRLHENGDIVFDDEVAASNIITTVKSGPCQSLSTISFGSCEPIRLDAIFPMSFTVSSSQTPCITLTPQVDDLKPEWSENYDDEGWTLVTRRRGEEEAHTNDKASKNEDFNAQSIRKPVTLNEYMPTEMKRIENVPVACYQVEEEKTPIDHDGSSNLSHGVCTTEISFNDEDLLLGSKLHNRPLFIKGYVDEKIVNRILVDDGSAVNILPLKTMSEPLLNQLHLCSNRQSLILMFSH</sequence>
<proteinExistence type="predicted"/>
<feature type="region of interest" description="Disordered" evidence="2">
    <location>
        <begin position="218"/>
        <end position="279"/>
    </location>
</feature>
<reference evidence="4" key="1">
    <citation type="submission" date="2019-03" db="EMBL/GenBank/DDBJ databases">
        <authorList>
            <person name="Mank J."/>
            <person name="Almeida P."/>
        </authorList>
    </citation>
    <scope>NUCLEOTIDE SEQUENCE</scope>
    <source>
        <strain evidence="4">78183</strain>
    </source>
</reference>
<evidence type="ECO:0000256" key="2">
    <source>
        <dbReference type="SAM" id="MobiDB-lite"/>
    </source>
</evidence>
<feature type="domain" description="Retrotransposon gag" evidence="3">
    <location>
        <begin position="448"/>
        <end position="537"/>
    </location>
</feature>
<feature type="compositionally biased region" description="Basic and acidic residues" evidence="2">
    <location>
        <begin position="578"/>
        <end position="592"/>
    </location>
</feature>
<dbReference type="AlphaFoldDB" id="A0A6N2N3S7"/>
<evidence type="ECO:0000259" key="3">
    <source>
        <dbReference type="Pfam" id="PF03732"/>
    </source>
</evidence>